<dbReference type="CDD" id="cd04496">
    <property type="entry name" value="SSB_OBF"/>
    <property type="match status" value="1"/>
</dbReference>
<dbReference type="GO" id="GO:0009295">
    <property type="term" value="C:nucleoid"/>
    <property type="evidence" value="ECO:0007669"/>
    <property type="project" value="TreeGrafter"/>
</dbReference>
<dbReference type="SUPFAM" id="SSF50249">
    <property type="entry name" value="Nucleic acid-binding proteins"/>
    <property type="match status" value="1"/>
</dbReference>
<proteinExistence type="predicted"/>
<sequence>MNDTITIRGYVATEVRSTTTESGLPVAGFRICTTERRYDRMLGTWRDGQTNWYTVNLFRQLAVNVGVSVQKGDRVLVTGRLKVRPWTRDDGRSGTAVEVDADSVGHDLQWGTARYRRNPAGRSAEDIGSEVGSAAGPADGGDMPGRHGSGWGGSPVEDIPGGDLPGGDEETGADTARPEDMSADAEPADAQAAPY</sequence>
<evidence type="ECO:0000256" key="2">
    <source>
        <dbReference type="PROSITE-ProRule" id="PRU00252"/>
    </source>
</evidence>
<name>A0A078MU66_9MICC</name>
<evidence type="ECO:0000256" key="4">
    <source>
        <dbReference type="SAM" id="MobiDB-lite"/>
    </source>
</evidence>
<evidence type="ECO:0000256" key="1">
    <source>
        <dbReference type="ARBA" id="ARBA00023125"/>
    </source>
</evidence>
<dbReference type="EMBL" id="LN483070">
    <property type="protein sequence ID" value="CEA08366.1"/>
    <property type="molecule type" value="Genomic_DNA"/>
</dbReference>
<dbReference type="PANTHER" id="PTHR10302">
    <property type="entry name" value="SINGLE-STRANDED DNA-BINDING PROTEIN"/>
    <property type="match status" value="1"/>
</dbReference>
<dbReference type="InterPro" id="IPR011344">
    <property type="entry name" value="ssDNA-bd"/>
</dbReference>
<keyword evidence="1 2" id="KW-0238">DNA-binding</keyword>
<dbReference type="Gene3D" id="2.40.50.140">
    <property type="entry name" value="Nucleic acid-binding proteins"/>
    <property type="match status" value="1"/>
</dbReference>
<dbReference type="Pfam" id="PF00436">
    <property type="entry name" value="SSB"/>
    <property type="match status" value="1"/>
</dbReference>
<evidence type="ECO:0000256" key="3">
    <source>
        <dbReference type="RuleBase" id="RU000524"/>
    </source>
</evidence>
<gene>
    <name evidence="5" type="primary">ssb_2</name>
    <name evidence="5" type="ORF">BN1051_01710</name>
</gene>
<dbReference type="InterPro" id="IPR012340">
    <property type="entry name" value="NA-bd_OB-fold"/>
</dbReference>
<dbReference type="GO" id="GO:0006260">
    <property type="term" value="P:DNA replication"/>
    <property type="evidence" value="ECO:0007669"/>
    <property type="project" value="InterPro"/>
</dbReference>
<organism evidence="5">
    <name type="scientific">Arthrobacter saudimassiliensis</name>
    <dbReference type="NCBI Taxonomy" id="1461584"/>
    <lineage>
        <taxon>Bacteria</taxon>
        <taxon>Bacillati</taxon>
        <taxon>Actinomycetota</taxon>
        <taxon>Actinomycetes</taxon>
        <taxon>Micrococcales</taxon>
        <taxon>Micrococcaceae</taxon>
        <taxon>Arthrobacter</taxon>
    </lineage>
</organism>
<feature type="compositionally biased region" description="Gly residues" evidence="4">
    <location>
        <begin position="138"/>
        <end position="153"/>
    </location>
</feature>
<dbReference type="PROSITE" id="PS50935">
    <property type="entry name" value="SSB"/>
    <property type="match status" value="1"/>
</dbReference>
<protein>
    <recommendedName>
        <fullName evidence="3">Single-stranded DNA-binding protein</fullName>
    </recommendedName>
</protein>
<reference evidence="5" key="1">
    <citation type="submission" date="2014-07" db="EMBL/GenBank/DDBJ databases">
        <authorList>
            <person name="Urmite Genomes Urmite Genomes"/>
        </authorList>
    </citation>
    <scope>NUCLEOTIDE SEQUENCE</scope>
    <source>
        <strain evidence="5">11W110_air</strain>
    </source>
</reference>
<accession>A0A078MU66</accession>
<dbReference type="PANTHER" id="PTHR10302:SF27">
    <property type="entry name" value="SINGLE-STRANDED DNA-BINDING PROTEIN"/>
    <property type="match status" value="1"/>
</dbReference>
<dbReference type="NCBIfam" id="TIGR00621">
    <property type="entry name" value="ssb"/>
    <property type="match status" value="1"/>
</dbReference>
<dbReference type="InterPro" id="IPR000424">
    <property type="entry name" value="Primosome_PriB/ssb"/>
</dbReference>
<dbReference type="PATRIC" id="fig|1461584.3.peg.1695"/>
<evidence type="ECO:0000313" key="5">
    <source>
        <dbReference type="EMBL" id="CEA08366.1"/>
    </source>
</evidence>
<dbReference type="GO" id="GO:0003697">
    <property type="term" value="F:single-stranded DNA binding"/>
    <property type="evidence" value="ECO:0007669"/>
    <property type="project" value="InterPro"/>
</dbReference>
<dbReference type="AlphaFoldDB" id="A0A078MU66"/>
<feature type="region of interest" description="Disordered" evidence="4">
    <location>
        <begin position="115"/>
        <end position="195"/>
    </location>
</feature>